<feature type="domain" description="Putative exodeoxyribonuclease 8 PDDEXK-like" evidence="1">
    <location>
        <begin position="254"/>
        <end position="422"/>
    </location>
</feature>
<protein>
    <recommendedName>
        <fullName evidence="1">Putative exodeoxyribonuclease 8 PDDEXK-like domain-containing protein</fullName>
    </recommendedName>
</protein>
<dbReference type="Pfam" id="PF12684">
    <property type="entry name" value="DUF3799"/>
    <property type="match status" value="1"/>
</dbReference>
<accession>A0A193GYP4</accession>
<keyword evidence="3" id="KW-1185">Reference proteome</keyword>
<evidence type="ECO:0000313" key="3">
    <source>
        <dbReference type="Proteomes" id="UP000201689"/>
    </source>
</evidence>
<evidence type="ECO:0000313" key="2">
    <source>
        <dbReference type="EMBL" id="ANN86149.1"/>
    </source>
</evidence>
<organism evidence="2 3">
    <name type="scientific">Enterobacter phage Arya</name>
    <dbReference type="NCBI Taxonomy" id="1864622"/>
    <lineage>
        <taxon>Viruses</taxon>
        <taxon>Duplodnaviria</taxon>
        <taxon>Heunggongvirae</taxon>
        <taxon>Uroviricota</taxon>
        <taxon>Caudoviricetes</taxon>
        <taxon>Iiscvirinae</taxon>
        <taxon>Aryavirus</taxon>
        <taxon>Aryavirus arya</taxon>
    </lineage>
</organism>
<evidence type="ECO:0000259" key="1">
    <source>
        <dbReference type="Pfam" id="PF12684"/>
    </source>
</evidence>
<dbReference type="GeneID" id="29064948"/>
<proteinExistence type="predicted"/>
<dbReference type="Gene3D" id="3.90.320.10">
    <property type="match status" value="2"/>
</dbReference>
<dbReference type="Proteomes" id="UP000201689">
    <property type="component" value="Segment"/>
</dbReference>
<dbReference type="InterPro" id="IPR024432">
    <property type="entry name" value="Put_RecE_PDDEXK-like_dom"/>
</dbReference>
<dbReference type="EMBL" id="KX231828">
    <property type="protein sequence ID" value="ANN86149.1"/>
    <property type="molecule type" value="Genomic_DNA"/>
</dbReference>
<sequence>MKPGVYEGIPNAEYHSGPGISKSGLDLIHRSPMHFHAVVTAENDRVPTAAQELGTAAHALILEPDVFTDTYCLALRRSDVPDAIEDREVLVQMVEEINAERVAAHPDAVRDADVLVAKINELNADRLPKLLTGGNKGELVERILDNQPVETWSAEQLNELKAPALKDIINQLNVDRPGLLSTSGSRADLANLLRANGVDVVLWSEITDAYQQEHGRPYVLSTSTASRHDMAAWLSANGKPVRLWSDVLAEWTENNPGRIVLSPEVWEQLHAMAAAVHAHPAAGALLTSVPGEAEKSVYWNDPTTGVLCRCRPDWWREDDVLVDLKTTDDASPEGFAKSMANWRYDVQDPFYTDGVKIATGRNVKAFVFIAVEKKPPYAVGVYVLDSASREIGRATYQHDLKVYAECLANDNWPGYGDKIQTINMPAWHANKNAHLLESSSYEDGIRASFGSNGPRPNW</sequence>
<gene>
    <name evidence="2" type="ORF">BI096_gp56</name>
</gene>
<reference evidence="2 3" key="2">
    <citation type="submission" date="2016-07" db="EMBL/GenBank/DDBJ databases">
        <title>Whole genome sequeicing and characterization of Enterobacter phage Arya isolated from the termite gut.</title>
        <authorList>
            <person name="Tikhe C."/>
            <person name="Husseneder C."/>
        </authorList>
    </citation>
    <scope>NUCLEOTIDE SEQUENCE [LARGE SCALE GENOMIC DNA]</scope>
</reference>
<reference evidence="2 3" key="1">
    <citation type="submission" date="2016-05" db="EMBL/GenBank/DDBJ databases">
        <authorList>
            <person name="Lavstsen T."/>
            <person name="Jespersen J.S."/>
        </authorList>
    </citation>
    <scope>NUCLEOTIDE SEQUENCE [LARGE SCALE GENOMIC DNA]</scope>
</reference>
<dbReference type="InterPro" id="IPR011604">
    <property type="entry name" value="PDDEXK-like_dom_sf"/>
</dbReference>
<dbReference type="KEGG" id="vg:29064948"/>
<dbReference type="OrthoDB" id="4806at10239"/>
<name>A0A193GYP4_9CAUD</name>
<dbReference type="RefSeq" id="YP_009284305.1">
    <property type="nucleotide sequence ID" value="NC_031048.1"/>
</dbReference>